<protein>
    <submittedName>
        <fullName evidence="1">Uncharacterized protein</fullName>
    </submittedName>
</protein>
<dbReference type="PANTHER" id="PTHR39697">
    <property type="entry name" value="RICIN B LECTIN DOMAIN-CONTAINING PROTEIN-RELATED"/>
    <property type="match status" value="1"/>
</dbReference>
<name>A0A2T4AMY5_TRIHA</name>
<dbReference type="GeneID" id="36627294"/>
<evidence type="ECO:0000313" key="2">
    <source>
        <dbReference type="Proteomes" id="UP000241690"/>
    </source>
</evidence>
<dbReference type="RefSeq" id="XP_024778118.1">
    <property type="nucleotide sequence ID" value="XM_024918725.1"/>
</dbReference>
<accession>A0A2T4AMY5</accession>
<evidence type="ECO:0000313" key="1">
    <source>
        <dbReference type="EMBL" id="PTB58441.1"/>
    </source>
</evidence>
<dbReference type="EMBL" id="KZ679677">
    <property type="protein sequence ID" value="PTB58441.1"/>
    <property type="molecule type" value="Genomic_DNA"/>
</dbReference>
<keyword evidence="2" id="KW-1185">Reference proteome</keyword>
<proteinExistence type="predicted"/>
<gene>
    <name evidence="1" type="ORF">M431DRAFT_505941</name>
</gene>
<dbReference type="Proteomes" id="UP000241690">
    <property type="component" value="Unassembled WGS sequence"/>
</dbReference>
<sequence length="214" mass="24075">MDDQSWQEVYDFTSSSASKIPTPTGTLSTISEPISAINLKDDQDLRPIDLTLAFQNPPIEGRKFLIRTREEPHRILTVCNGNVRCLLQPIPGGGSIWHCHKKFGWLGLRNTVSGTYLGHDNDGTICAKRASHWINEYLTVDRDESGGQILHVLVKSTTTMGIERIERMQVCLSEDGKSLVPRKEGGAVWDFIDLKYYQQSSSLVYPGMKPEKLR</sequence>
<organism evidence="1 2">
    <name type="scientific">Trichoderma harzianum CBS 226.95</name>
    <dbReference type="NCBI Taxonomy" id="983964"/>
    <lineage>
        <taxon>Eukaryota</taxon>
        <taxon>Fungi</taxon>
        <taxon>Dikarya</taxon>
        <taxon>Ascomycota</taxon>
        <taxon>Pezizomycotina</taxon>
        <taxon>Sordariomycetes</taxon>
        <taxon>Hypocreomycetidae</taxon>
        <taxon>Hypocreales</taxon>
        <taxon>Hypocreaceae</taxon>
        <taxon>Trichoderma</taxon>
    </lineage>
</organism>
<dbReference type="PANTHER" id="PTHR39697:SF1">
    <property type="entry name" value="RICIN B LECTIN DOMAIN-CONTAINING PROTEIN"/>
    <property type="match status" value="1"/>
</dbReference>
<dbReference type="AlphaFoldDB" id="A0A2T4AMY5"/>
<reference evidence="1 2" key="1">
    <citation type="submission" date="2016-07" db="EMBL/GenBank/DDBJ databases">
        <title>Multiple horizontal gene transfer events from other fungi enriched the ability of initially mycotrophic Trichoderma (Ascomycota) to feed on dead plant biomass.</title>
        <authorList>
            <consortium name="DOE Joint Genome Institute"/>
            <person name="Aerts A."/>
            <person name="Atanasova L."/>
            <person name="Chenthamara K."/>
            <person name="Zhang J."/>
            <person name="Grujic M."/>
            <person name="Henrissat B."/>
            <person name="Kuo A."/>
            <person name="Salamov A."/>
            <person name="Lipzen A."/>
            <person name="Labutti K."/>
            <person name="Barry K."/>
            <person name="Miao Y."/>
            <person name="Rahimi M.J."/>
            <person name="Shen Q."/>
            <person name="Grigoriev I.V."/>
            <person name="Kubicek C.P."/>
            <person name="Druzhinina I.S."/>
        </authorList>
    </citation>
    <scope>NUCLEOTIDE SEQUENCE [LARGE SCALE GENOMIC DNA]</scope>
    <source>
        <strain evidence="1 2">CBS 226.95</strain>
    </source>
</reference>